<dbReference type="InterPro" id="IPR010994">
    <property type="entry name" value="RuvA_2-like"/>
</dbReference>
<organism evidence="1 2">
    <name type="scientific">Candidatus Parabacteroides intestinigallinarum</name>
    <dbReference type="NCBI Taxonomy" id="2838722"/>
    <lineage>
        <taxon>Bacteria</taxon>
        <taxon>Pseudomonadati</taxon>
        <taxon>Bacteroidota</taxon>
        <taxon>Bacteroidia</taxon>
        <taxon>Bacteroidales</taxon>
        <taxon>Tannerellaceae</taxon>
        <taxon>Parabacteroides</taxon>
    </lineage>
</organism>
<evidence type="ECO:0000313" key="1">
    <source>
        <dbReference type="EMBL" id="HIX87439.1"/>
    </source>
</evidence>
<dbReference type="EMBL" id="DXEN01000094">
    <property type="protein sequence ID" value="HIX87439.1"/>
    <property type="molecule type" value="Genomic_DNA"/>
</dbReference>
<dbReference type="Proteomes" id="UP000823847">
    <property type="component" value="Unassembled WGS sequence"/>
</dbReference>
<comment type="caution">
    <text evidence="1">The sequence shown here is derived from an EMBL/GenBank/DDBJ whole genome shotgun (WGS) entry which is preliminary data.</text>
</comment>
<name>A0A9D1XWR7_9BACT</name>
<dbReference type="Pfam" id="PF12836">
    <property type="entry name" value="HHH_3"/>
    <property type="match status" value="1"/>
</dbReference>
<evidence type="ECO:0000313" key="2">
    <source>
        <dbReference type="Proteomes" id="UP000823847"/>
    </source>
</evidence>
<proteinExistence type="predicted"/>
<accession>A0A9D1XWR7</accession>
<protein>
    <submittedName>
        <fullName evidence="1">Helix-hairpin-helix domain-containing protein</fullName>
    </submittedName>
</protein>
<reference evidence="1" key="2">
    <citation type="submission" date="2021-04" db="EMBL/GenBank/DDBJ databases">
        <authorList>
            <person name="Gilroy R."/>
        </authorList>
    </citation>
    <scope>NUCLEOTIDE SEQUENCE</scope>
    <source>
        <strain evidence="1">ChiHecec2B26-12326</strain>
    </source>
</reference>
<dbReference type="AlphaFoldDB" id="A0A9D1XWR7"/>
<gene>
    <name evidence="1" type="ORF">H9848_12675</name>
</gene>
<dbReference type="SUPFAM" id="SSF47781">
    <property type="entry name" value="RuvA domain 2-like"/>
    <property type="match status" value="1"/>
</dbReference>
<sequence length="685" mass="80775">MRRLFIILSISLFINSYKLHSQAIYPVDKWMEYVEDLAEETEDTERIENLYADLSYLSEHPFELNTVTEEQLKRLPFLSDRQIARILSYRERYGKILTVYELKNIEELDYQTISLLFPFVYIGDISVEKRAFTVKNMLKYGRNELQIRYDRCFQQKKGYRAYPDSVLQQYPNRKYRGEPFYHSLRYSYTFDDRLQAGFVAEKDAGEPFWNAYYKGYDFYSAHFFLKDMGWLKSLAIGDYKMSFGQGLVVSNDFSPSRTALVTQAERRINGFRRHYSTNEQDFFRGMAGTVAIRNVDVNLFCSYRKLDAGVDSFAFTSLKTDGLHRLRRDWEKRRTIPLLVYGGNIRYAMPDFHIGLTALSYSFGKYRMEPDLKPYNLFYFRGSNNINIGVDYMWKNNRVKLFGETALSKNGAVATLNALALTPTSYISFLALYRYYDRRYQALFGNAFAQGSTVQNEQGLYMGLRLTPVAYWRFSFYADLFRFPWLKYGIDVPSTGQEYMAQVDYTPHERFTAYLRYKYRKKAENYTGSDRPLVAITPYRQHRLRFQQVYNISSWVLKSSWDGVLVDRAFRPASKGMMLSQHIGWRPATVPFQWNGYVGWFHTDDYGSRISSYEKNILYAFNMPSFYGHGIRVALTFRLDLWKSLSLSMKIAHTSYFDRDLIGTDTEEIASSRKTDLYALLRWKF</sequence>
<reference evidence="1" key="1">
    <citation type="journal article" date="2021" name="PeerJ">
        <title>Extensive microbial diversity within the chicken gut microbiome revealed by metagenomics and culture.</title>
        <authorList>
            <person name="Gilroy R."/>
            <person name="Ravi A."/>
            <person name="Getino M."/>
            <person name="Pursley I."/>
            <person name="Horton D.L."/>
            <person name="Alikhan N.F."/>
            <person name="Baker D."/>
            <person name="Gharbi K."/>
            <person name="Hall N."/>
            <person name="Watson M."/>
            <person name="Adriaenssens E.M."/>
            <person name="Foster-Nyarko E."/>
            <person name="Jarju S."/>
            <person name="Secka A."/>
            <person name="Antonio M."/>
            <person name="Oren A."/>
            <person name="Chaudhuri R.R."/>
            <person name="La Ragione R."/>
            <person name="Hildebrand F."/>
            <person name="Pallen M.J."/>
        </authorList>
    </citation>
    <scope>NUCLEOTIDE SEQUENCE</scope>
    <source>
        <strain evidence="1">ChiHecec2B26-12326</strain>
    </source>
</reference>